<dbReference type="Proteomes" id="UP000186817">
    <property type="component" value="Unassembled WGS sequence"/>
</dbReference>
<organism evidence="2 3">
    <name type="scientific">Symbiodinium microadriaticum</name>
    <name type="common">Dinoflagellate</name>
    <name type="synonym">Zooxanthella microadriatica</name>
    <dbReference type="NCBI Taxonomy" id="2951"/>
    <lineage>
        <taxon>Eukaryota</taxon>
        <taxon>Sar</taxon>
        <taxon>Alveolata</taxon>
        <taxon>Dinophyceae</taxon>
        <taxon>Suessiales</taxon>
        <taxon>Symbiodiniaceae</taxon>
        <taxon>Symbiodinium</taxon>
    </lineage>
</organism>
<proteinExistence type="predicted"/>
<name>A0A1Q9EA36_SYMMI</name>
<dbReference type="SMART" id="SM00368">
    <property type="entry name" value="LRR_RI"/>
    <property type="match status" value="6"/>
</dbReference>
<dbReference type="OrthoDB" id="290471at2759"/>
<protein>
    <submittedName>
        <fullName evidence="2">Protein NLRC3</fullName>
    </submittedName>
</protein>
<evidence type="ECO:0000313" key="3">
    <source>
        <dbReference type="Proteomes" id="UP000186817"/>
    </source>
</evidence>
<dbReference type="OMA" id="IRCPNEV"/>
<keyword evidence="1" id="KW-0677">Repeat</keyword>
<dbReference type="Pfam" id="PF13516">
    <property type="entry name" value="LRR_6"/>
    <property type="match status" value="3"/>
</dbReference>
<dbReference type="Gene3D" id="3.80.10.10">
    <property type="entry name" value="Ribonuclease Inhibitor"/>
    <property type="match status" value="3"/>
</dbReference>
<gene>
    <name evidence="2" type="primary">NLRC3</name>
    <name evidence="2" type="ORF">AK812_SmicGene12660</name>
</gene>
<reference evidence="2 3" key="1">
    <citation type="submission" date="2016-02" db="EMBL/GenBank/DDBJ databases">
        <title>Genome analysis of coral dinoflagellate symbionts highlights evolutionary adaptations to a symbiotic lifestyle.</title>
        <authorList>
            <person name="Aranda M."/>
            <person name="Li Y."/>
            <person name="Liew Y.J."/>
            <person name="Baumgarten S."/>
            <person name="Simakov O."/>
            <person name="Wilson M."/>
            <person name="Piel J."/>
            <person name="Ashoor H."/>
            <person name="Bougouffa S."/>
            <person name="Bajic V.B."/>
            <person name="Ryu T."/>
            <person name="Ravasi T."/>
            <person name="Bayer T."/>
            <person name="Micklem G."/>
            <person name="Kim H."/>
            <person name="Bhak J."/>
            <person name="Lajeunesse T.C."/>
            <person name="Voolstra C.R."/>
        </authorList>
    </citation>
    <scope>NUCLEOTIDE SEQUENCE [LARGE SCALE GENOMIC DNA]</scope>
    <source>
        <strain evidence="2 3">CCMP2467</strain>
    </source>
</reference>
<dbReference type="EMBL" id="LSRX01000214">
    <property type="protein sequence ID" value="OLQ04285.1"/>
    <property type="molecule type" value="Genomic_DNA"/>
</dbReference>
<dbReference type="InterPro" id="IPR032675">
    <property type="entry name" value="LRR_dom_sf"/>
</dbReference>
<dbReference type="PANTHER" id="PTHR24111:SF0">
    <property type="entry name" value="LEUCINE-RICH REPEAT-CONTAINING PROTEIN"/>
    <property type="match status" value="1"/>
</dbReference>
<evidence type="ECO:0000256" key="1">
    <source>
        <dbReference type="ARBA" id="ARBA00022737"/>
    </source>
</evidence>
<dbReference type="AlphaFoldDB" id="A0A1Q9EA36"/>
<dbReference type="SUPFAM" id="SSF52047">
    <property type="entry name" value="RNI-like"/>
    <property type="match status" value="1"/>
</dbReference>
<evidence type="ECO:0000313" key="2">
    <source>
        <dbReference type="EMBL" id="OLQ04285.1"/>
    </source>
</evidence>
<sequence>MTPEAFEKQMASAVFTHRSDAASVVQLQAKIFYQKVSACEDLLLEGLKASEFAKLAPALKHYRCLRSLRLKKFNVGAEEATAFAQALLGPGGVVQKLEIWCNVPEASAREMLQALATGLQTNSTVHTLIIRDFTESLATTSVRALSQGLRVNTAITKLVLRGRIGNAGAEAIAVALMTNQSITHVDLRQNGIGRHGAAAIAETLKHNSTVAIMDLGDNSVKEQGACALAAGLKNNHVVIDLNINCDWWELSDVPRALSEIERLLERNREENGVAARPGSHIWHYQADQAADEQLPEKLDCKAYKLGLEWAVWILHINTALTSVDLIRPFPYMTIVEILEDTGAAAIVEALRVNGTVTHLSLAQNDLGDAGAVALAKALVVYRVTHVNVNGNSIGDEGAEAFANALRANTTLTVRSHSGSWILKKRFIGNL</sequence>
<comment type="caution">
    <text evidence="2">The sequence shown here is derived from an EMBL/GenBank/DDBJ whole genome shotgun (WGS) entry which is preliminary data.</text>
</comment>
<dbReference type="PANTHER" id="PTHR24111">
    <property type="entry name" value="LEUCINE-RICH REPEAT-CONTAINING PROTEIN 34"/>
    <property type="match status" value="1"/>
</dbReference>
<accession>A0A1Q9EA36</accession>
<dbReference type="InterPro" id="IPR001611">
    <property type="entry name" value="Leu-rich_rpt"/>
</dbReference>
<dbReference type="InterPro" id="IPR052201">
    <property type="entry name" value="LRR-containing_regulator"/>
</dbReference>
<keyword evidence="3" id="KW-1185">Reference proteome</keyword>